<evidence type="ECO:0000313" key="2">
    <source>
        <dbReference type="EMBL" id="KAE8393754.1"/>
    </source>
</evidence>
<gene>
    <name evidence="2" type="ORF">BDV23DRAFT_180203</name>
</gene>
<organism evidence="2">
    <name type="scientific">Petromyces alliaceus</name>
    <name type="common">Aspergillus alliaceus</name>
    <dbReference type="NCBI Taxonomy" id="209559"/>
    <lineage>
        <taxon>Eukaryota</taxon>
        <taxon>Fungi</taxon>
        <taxon>Dikarya</taxon>
        <taxon>Ascomycota</taxon>
        <taxon>Pezizomycotina</taxon>
        <taxon>Eurotiomycetes</taxon>
        <taxon>Eurotiomycetidae</taxon>
        <taxon>Eurotiales</taxon>
        <taxon>Aspergillaceae</taxon>
        <taxon>Aspergillus</taxon>
        <taxon>Aspergillus subgen. Circumdati</taxon>
    </lineage>
</organism>
<dbReference type="EMBL" id="ML735227">
    <property type="protein sequence ID" value="KAE8393754.1"/>
    <property type="molecule type" value="Genomic_DNA"/>
</dbReference>
<name>A0A5N7CHW8_PETAA</name>
<dbReference type="Proteomes" id="UP000326877">
    <property type="component" value="Unassembled WGS sequence"/>
</dbReference>
<feature type="region of interest" description="Disordered" evidence="1">
    <location>
        <begin position="74"/>
        <end position="116"/>
    </location>
</feature>
<feature type="compositionally biased region" description="Basic and acidic residues" evidence="1">
    <location>
        <begin position="105"/>
        <end position="116"/>
    </location>
</feature>
<reference evidence="2" key="1">
    <citation type="submission" date="2019-04" db="EMBL/GenBank/DDBJ databases">
        <title>Friends and foes A comparative genomics studyof 23 Aspergillus species from section Flavi.</title>
        <authorList>
            <consortium name="DOE Joint Genome Institute"/>
            <person name="Kjaerbolling I."/>
            <person name="Vesth T."/>
            <person name="Frisvad J.C."/>
            <person name="Nybo J.L."/>
            <person name="Theobald S."/>
            <person name="Kildgaard S."/>
            <person name="Isbrandt T."/>
            <person name="Kuo A."/>
            <person name="Sato A."/>
            <person name="Lyhne E.K."/>
            <person name="Kogle M.E."/>
            <person name="Wiebenga A."/>
            <person name="Kun R.S."/>
            <person name="Lubbers R.J."/>
            <person name="Makela M.R."/>
            <person name="Barry K."/>
            <person name="Chovatia M."/>
            <person name="Clum A."/>
            <person name="Daum C."/>
            <person name="Haridas S."/>
            <person name="He G."/>
            <person name="LaButti K."/>
            <person name="Lipzen A."/>
            <person name="Mondo S."/>
            <person name="Riley R."/>
            <person name="Salamov A."/>
            <person name="Simmons B.A."/>
            <person name="Magnuson J.K."/>
            <person name="Henrissat B."/>
            <person name="Mortensen U.H."/>
            <person name="Larsen T.O."/>
            <person name="Devries R.P."/>
            <person name="Grigoriev I.V."/>
            <person name="Machida M."/>
            <person name="Baker S.E."/>
            <person name="Andersen M.R."/>
        </authorList>
    </citation>
    <scope>NUCLEOTIDE SEQUENCE [LARGE SCALE GENOMIC DNA]</scope>
    <source>
        <strain evidence="2">IBT 14317</strain>
    </source>
</reference>
<proteinExistence type="predicted"/>
<dbReference type="OrthoDB" id="4732505at2759"/>
<sequence>MSAEHHSSQPASKSDNESGHESANDGYESDGRMQGVLFVAPDHIGLLGWSCILINYDVPEEIARQLEDLWDPDAKYEEIPEHPKAYEGELTDDEEVEGREQAQPAEEHAKKERPAQ</sequence>
<feature type="region of interest" description="Disordered" evidence="1">
    <location>
        <begin position="1"/>
        <end position="29"/>
    </location>
</feature>
<feature type="compositionally biased region" description="Basic and acidic residues" evidence="1">
    <location>
        <begin position="74"/>
        <end position="87"/>
    </location>
</feature>
<feature type="compositionally biased region" description="Basic and acidic residues" evidence="1">
    <location>
        <begin position="14"/>
        <end position="23"/>
    </location>
</feature>
<evidence type="ECO:0000256" key="1">
    <source>
        <dbReference type="SAM" id="MobiDB-lite"/>
    </source>
</evidence>
<protein>
    <submittedName>
        <fullName evidence="2">Uncharacterized protein</fullName>
    </submittedName>
</protein>
<dbReference type="AlphaFoldDB" id="A0A5N7CHW8"/>
<accession>A0A5N7CHW8</accession>